<gene>
    <name evidence="3" type="primary">RIT1</name>
    <name evidence="3" type="ORF">Q9L58_003790</name>
</gene>
<dbReference type="GO" id="GO:0016740">
    <property type="term" value="F:transferase activity"/>
    <property type="evidence" value="ECO:0007669"/>
    <property type="project" value="UniProtKB-KW"/>
</dbReference>
<dbReference type="Pfam" id="PF17184">
    <property type="entry name" value="Rit1_C"/>
    <property type="match status" value="1"/>
</dbReference>
<keyword evidence="3" id="KW-0808">Transferase</keyword>
<keyword evidence="4" id="KW-1185">Reference proteome</keyword>
<evidence type="ECO:0000313" key="4">
    <source>
        <dbReference type="Proteomes" id="UP001447188"/>
    </source>
</evidence>
<dbReference type="PANTHER" id="PTHR31811">
    <property type="entry name" value="TRNA A64-2'-O-RIBOSYLPHOSPHATE TRANSFERASE"/>
    <property type="match status" value="1"/>
</dbReference>
<feature type="domain" description="Rit1 N-terminal" evidence="2">
    <location>
        <begin position="44"/>
        <end position="319"/>
    </location>
</feature>
<dbReference type="Proteomes" id="UP001447188">
    <property type="component" value="Unassembled WGS sequence"/>
</dbReference>
<organism evidence="3 4">
    <name type="scientific">Discina gigas</name>
    <dbReference type="NCBI Taxonomy" id="1032678"/>
    <lineage>
        <taxon>Eukaryota</taxon>
        <taxon>Fungi</taxon>
        <taxon>Dikarya</taxon>
        <taxon>Ascomycota</taxon>
        <taxon>Pezizomycotina</taxon>
        <taxon>Pezizomycetes</taxon>
        <taxon>Pezizales</taxon>
        <taxon>Discinaceae</taxon>
        <taxon>Discina</taxon>
    </lineage>
</organism>
<evidence type="ECO:0000259" key="1">
    <source>
        <dbReference type="Pfam" id="PF04179"/>
    </source>
</evidence>
<sequence length="483" mass="54032">MEIQQPQNEHDAEFGFKFVGRSENDTEIFDYNFNPSFGALANSIRKSSRSLRNRLCSIKKDSEFVERVVEAYRLPVVTNARAGDWYVDPKKRDGSVYFKSTDGHTGQWKFSSRRLNLGLLEIVVRRHGAIIVDSTRRGKRFPDSIAKTVPIWISVLNKVFFPEKDCIFYTNTLAVSPSEASQIEQRIDGFVEQFLLLGLDLSPIKLLFLKPLRPIWVTPESPLPLSPPEFTDFMPLVLVTASRVIRGEGVESEYIQGAGDDHEGWAAVSYISLPRPCMVANSTPYKESGLTPAIFWENHELLLRASEDELLDLVRSIVKSSDISDGSLSATLVKPTKTIYVGSLASAKTHGGDYEVIVNCSAKPFGGDGAFRVIDFPIPEGKKGAGFLRTNLQNIIGLLDKNVGKKIIFACLSGNDMAPAIALVILCLYYDNEGKYRKLEDRLEVNKPYIRRRLAWISSSRPEANPSRSSLNAVNSFLMDRPL</sequence>
<feature type="domain" description="Rit1 DUSP-like" evidence="1">
    <location>
        <begin position="373"/>
        <end position="478"/>
    </location>
</feature>
<dbReference type="InterPro" id="IPR007306">
    <property type="entry name" value="Rit1"/>
</dbReference>
<evidence type="ECO:0000259" key="2">
    <source>
        <dbReference type="Pfam" id="PF17184"/>
    </source>
</evidence>
<protein>
    <submittedName>
        <fullName evidence="3">tRNA A64-2'-O-ribosylphosphate transferase</fullName>
    </submittedName>
</protein>
<dbReference type="InterPro" id="IPR033449">
    <property type="entry name" value="Rit1_N"/>
</dbReference>
<dbReference type="EMBL" id="JBBBZM010000038">
    <property type="protein sequence ID" value="KAL0637141.1"/>
    <property type="molecule type" value="Genomic_DNA"/>
</dbReference>
<accession>A0ABR3GMK2</accession>
<dbReference type="PANTHER" id="PTHR31811:SF0">
    <property type="entry name" value="TRNA A64-2'-O-RIBOSYLPHOSPHATE TRANSFERASE"/>
    <property type="match status" value="1"/>
</dbReference>
<proteinExistence type="predicted"/>
<comment type="caution">
    <text evidence="3">The sequence shown here is derived from an EMBL/GenBank/DDBJ whole genome shotgun (WGS) entry which is preliminary data.</text>
</comment>
<dbReference type="PIRSF" id="PIRSF007747">
    <property type="entry name" value="Ribosyl_Ptfrase"/>
    <property type="match status" value="1"/>
</dbReference>
<dbReference type="Pfam" id="PF04179">
    <property type="entry name" value="Init_tRNA_PT"/>
    <property type="match status" value="1"/>
</dbReference>
<reference evidence="3 4" key="1">
    <citation type="submission" date="2024-02" db="EMBL/GenBank/DDBJ databases">
        <title>Discinaceae phylogenomics.</title>
        <authorList>
            <person name="Dirks A.C."/>
            <person name="James T.Y."/>
        </authorList>
    </citation>
    <scope>NUCLEOTIDE SEQUENCE [LARGE SCALE GENOMIC DNA]</scope>
    <source>
        <strain evidence="3 4">ACD0624</strain>
    </source>
</reference>
<evidence type="ECO:0000313" key="3">
    <source>
        <dbReference type="EMBL" id="KAL0637141.1"/>
    </source>
</evidence>
<name>A0ABR3GMK2_9PEZI</name>
<dbReference type="InterPro" id="IPR033421">
    <property type="entry name" value="Rit1_DUSP-like"/>
</dbReference>